<organism evidence="9 10">
    <name type="scientific">Pseudomonas fildesensis</name>
    <dbReference type="NCBI Taxonomy" id="1674920"/>
    <lineage>
        <taxon>Bacteria</taxon>
        <taxon>Pseudomonadati</taxon>
        <taxon>Pseudomonadota</taxon>
        <taxon>Gammaproteobacteria</taxon>
        <taxon>Pseudomonadales</taxon>
        <taxon>Pseudomonadaceae</taxon>
        <taxon>Pseudomonas</taxon>
    </lineage>
</organism>
<dbReference type="SUPFAM" id="SSF51735">
    <property type="entry name" value="NAD(P)-binding Rossmann-fold domains"/>
    <property type="match status" value="1"/>
</dbReference>
<evidence type="ECO:0000313" key="10">
    <source>
        <dbReference type="Proteomes" id="UP000037551"/>
    </source>
</evidence>
<dbReference type="STRING" id="1674920.ACR52_26145"/>
<evidence type="ECO:0000256" key="7">
    <source>
        <dbReference type="PIRSR" id="PIRSR614007-2"/>
    </source>
</evidence>
<keyword evidence="10" id="KW-1185">Reference proteome</keyword>
<evidence type="ECO:0000256" key="4">
    <source>
        <dbReference type="ARBA" id="ARBA00023027"/>
    </source>
</evidence>
<sequence length="260" mass="27121">MSKSLGKVAFVTGAGQGIGEAIALRLAADGFAVACADMNLETADQVAENIRKTGGKALAIKVDVADREDVFKAVQTAVDGLGDLHVVINNAGIAPIAPIEAITPEIYRRTFDINVGGVLWGIQAAVKAFKALGHGGKIISASSQAGHIGNPDLAVYGGTKFAVRGITQTAARELAHLGITVNAYCPGIVNTPMMRKVAQDVADNANQSIEWGMEQFAQHITLKRLSQPEDVSACVSFLSGPDSDYMTGQAVIIDGGMVFN</sequence>
<reference evidence="9 10" key="1">
    <citation type="submission" date="2015-06" db="EMBL/GenBank/DDBJ databases">
        <title>Draft genome sequence of an Antarctic Pseudomonas sp. strain KG01 with full potential for biotechnological applications.</title>
        <authorList>
            <person name="Pavlov M.S."/>
            <person name="Lira F."/>
            <person name="Martinez J.L."/>
            <person name="Marshall S.H."/>
        </authorList>
    </citation>
    <scope>NUCLEOTIDE SEQUENCE [LARGE SCALE GENOMIC DNA]</scope>
    <source>
        <strain evidence="9 10">KG01</strain>
    </source>
</reference>
<accession>A0A0J8FV60</accession>
<name>A0A0J8FV60_9PSED</name>
<evidence type="ECO:0000256" key="5">
    <source>
        <dbReference type="ARBA" id="ARBA00047315"/>
    </source>
</evidence>
<dbReference type="InterPro" id="IPR014007">
    <property type="entry name" value="23BDH"/>
</dbReference>
<feature type="binding site" evidence="7">
    <location>
        <position position="156"/>
    </location>
    <ligand>
        <name>NAD(+)</name>
        <dbReference type="ChEBI" id="CHEBI:57540"/>
    </ligand>
</feature>
<dbReference type="GO" id="GO:0052588">
    <property type="term" value="F:diacetyl reductase ((S)-acetoin forming) (NAD+) activity"/>
    <property type="evidence" value="ECO:0007669"/>
    <property type="project" value="UniProtKB-EC"/>
</dbReference>
<feature type="binding site" evidence="7">
    <location>
        <begin position="186"/>
        <end position="191"/>
    </location>
    <ligand>
        <name>NAD(+)</name>
        <dbReference type="ChEBI" id="CHEBI:57540"/>
    </ligand>
</feature>
<dbReference type="EMBL" id="LFMW01000024">
    <property type="protein sequence ID" value="KMT52589.1"/>
    <property type="molecule type" value="Genomic_DNA"/>
</dbReference>
<dbReference type="NCBIfam" id="TIGR02415">
    <property type="entry name" value="23BDH"/>
    <property type="match status" value="1"/>
</dbReference>
<dbReference type="OrthoDB" id="9806974at2"/>
<dbReference type="Pfam" id="PF00106">
    <property type="entry name" value="adh_short"/>
    <property type="match status" value="1"/>
</dbReference>
<dbReference type="PANTHER" id="PTHR42760:SF133">
    <property type="entry name" value="3-OXOACYL-[ACYL-CARRIER-PROTEIN] REDUCTASE"/>
    <property type="match status" value="1"/>
</dbReference>
<evidence type="ECO:0000256" key="1">
    <source>
        <dbReference type="ARBA" id="ARBA00006484"/>
    </source>
</evidence>
<dbReference type="NCBIfam" id="NF005559">
    <property type="entry name" value="PRK07231.1"/>
    <property type="match status" value="1"/>
</dbReference>
<dbReference type="NCBIfam" id="NF006394">
    <property type="entry name" value="PRK08643.1"/>
    <property type="match status" value="1"/>
</dbReference>
<dbReference type="PRINTS" id="PR00080">
    <property type="entry name" value="SDRFAMILY"/>
</dbReference>
<dbReference type="AlphaFoldDB" id="A0A0J8FV60"/>
<evidence type="ECO:0000256" key="8">
    <source>
        <dbReference type="RuleBase" id="RU000363"/>
    </source>
</evidence>
<evidence type="ECO:0000256" key="6">
    <source>
        <dbReference type="PIRSR" id="PIRSR614007-1"/>
    </source>
</evidence>
<feature type="binding site" evidence="7">
    <location>
        <begin position="63"/>
        <end position="64"/>
    </location>
    <ligand>
        <name>NAD(+)</name>
        <dbReference type="ChEBI" id="CHEBI:57540"/>
    </ligand>
</feature>
<dbReference type="FunFam" id="3.40.50.720:FF:000084">
    <property type="entry name" value="Short-chain dehydrogenase reductase"/>
    <property type="match status" value="1"/>
</dbReference>
<feature type="active site" description="Proton acceptor" evidence="6">
    <location>
        <position position="156"/>
    </location>
</feature>
<keyword evidence="4 7" id="KW-0520">NAD</keyword>
<evidence type="ECO:0000313" key="9">
    <source>
        <dbReference type="EMBL" id="KMT52589.1"/>
    </source>
</evidence>
<comment type="caution">
    <text evidence="9">The sequence shown here is derived from an EMBL/GenBank/DDBJ whole genome shotgun (WGS) entry which is preliminary data.</text>
</comment>
<dbReference type="InterPro" id="IPR002347">
    <property type="entry name" value="SDR_fam"/>
</dbReference>
<feature type="binding site" evidence="7">
    <location>
        <position position="37"/>
    </location>
    <ligand>
        <name>NAD(+)</name>
        <dbReference type="ChEBI" id="CHEBI:57540"/>
    </ligand>
</feature>
<dbReference type="PRINTS" id="PR00081">
    <property type="entry name" value="GDHRDH"/>
</dbReference>
<dbReference type="PANTHER" id="PTHR42760">
    <property type="entry name" value="SHORT-CHAIN DEHYDROGENASES/REDUCTASES FAMILY MEMBER"/>
    <property type="match status" value="1"/>
</dbReference>
<feature type="binding site" evidence="7">
    <location>
        <position position="90"/>
    </location>
    <ligand>
        <name>NAD(+)</name>
        <dbReference type="ChEBI" id="CHEBI:57540"/>
    </ligand>
</feature>
<feature type="binding site" evidence="7">
    <location>
        <begin position="16"/>
        <end position="18"/>
    </location>
    <ligand>
        <name>NAD(+)</name>
        <dbReference type="ChEBI" id="CHEBI:57540"/>
    </ligand>
</feature>
<dbReference type="EC" id="1.1.1.304" evidence="2"/>
<feature type="binding site" evidence="7">
    <location>
        <position position="160"/>
    </location>
    <ligand>
        <name>NAD(+)</name>
        <dbReference type="ChEBI" id="CHEBI:57540"/>
    </ligand>
</feature>
<dbReference type="GO" id="GO:0045150">
    <property type="term" value="P:acetoin catabolic process"/>
    <property type="evidence" value="ECO:0007669"/>
    <property type="project" value="InterPro"/>
</dbReference>
<keyword evidence="3" id="KW-0560">Oxidoreductase</keyword>
<dbReference type="InterPro" id="IPR036291">
    <property type="entry name" value="NAD(P)-bd_dom_sf"/>
</dbReference>
<dbReference type="RefSeq" id="WP_048730876.1">
    <property type="nucleotide sequence ID" value="NZ_JBJGXJ010000005.1"/>
</dbReference>
<dbReference type="PATRIC" id="fig|1674920.3.peg.3674"/>
<comment type="similarity">
    <text evidence="1 8">Belongs to the short-chain dehydrogenases/reductases (SDR) family.</text>
</comment>
<gene>
    <name evidence="9" type="ORF">ACR52_26145</name>
</gene>
<comment type="catalytic activity">
    <reaction evidence="5">
        <text>(S)-acetoin + NAD(+) = diacetyl + NADH + H(+)</text>
        <dbReference type="Rhea" id="RHEA:27286"/>
        <dbReference type="ChEBI" id="CHEBI:15378"/>
        <dbReference type="ChEBI" id="CHEBI:15687"/>
        <dbReference type="ChEBI" id="CHEBI:16583"/>
        <dbReference type="ChEBI" id="CHEBI:57540"/>
        <dbReference type="ChEBI" id="CHEBI:57945"/>
        <dbReference type="EC" id="1.1.1.304"/>
    </reaction>
</comment>
<dbReference type="PROSITE" id="PS00061">
    <property type="entry name" value="ADH_SHORT"/>
    <property type="match status" value="1"/>
</dbReference>
<protein>
    <recommendedName>
        <fullName evidence="2">diacetyl reductase [(S)-acetoin forming]</fullName>
        <ecNumber evidence="2">1.1.1.304</ecNumber>
    </recommendedName>
</protein>
<evidence type="ECO:0000256" key="2">
    <source>
        <dbReference type="ARBA" id="ARBA00012848"/>
    </source>
</evidence>
<dbReference type="Gene3D" id="3.40.50.720">
    <property type="entry name" value="NAD(P)-binding Rossmann-like Domain"/>
    <property type="match status" value="1"/>
</dbReference>
<dbReference type="InterPro" id="IPR020904">
    <property type="entry name" value="Sc_DH/Rdtase_CS"/>
</dbReference>
<proteinExistence type="inferred from homology"/>
<dbReference type="Proteomes" id="UP000037551">
    <property type="component" value="Unassembled WGS sequence"/>
</dbReference>
<evidence type="ECO:0000256" key="3">
    <source>
        <dbReference type="ARBA" id="ARBA00023002"/>
    </source>
</evidence>